<dbReference type="FunFam" id="1.20.140.10:FF:000012">
    <property type="entry name" value="Acyl-CoA dehydrogenase fadE12"/>
    <property type="match status" value="1"/>
</dbReference>
<feature type="domain" description="Acyl-CoA oxidase/dehydrogenase middle" evidence="7">
    <location>
        <begin position="132"/>
        <end position="229"/>
    </location>
</feature>
<dbReference type="PANTHER" id="PTHR43884:SF20">
    <property type="entry name" value="ACYL-COA DEHYDROGENASE FADE28"/>
    <property type="match status" value="1"/>
</dbReference>
<dbReference type="InterPro" id="IPR006091">
    <property type="entry name" value="Acyl-CoA_Oxase/DH_mid-dom"/>
</dbReference>
<dbReference type="Pfam" id="PF02771">
    <property type="entry name" value="Acyl-CoA_dh_N"/>
    <property type="match status" value="1"/>
</dbReference>
<keyword evidence="3" id="KW-0285">Flavoprotein</keyword>
<keyword evidence="4" id="KW-0274">FAD</keyword>
<evidence type="ECO:0000256" key="4">
    <source>
        <dbReference type="ARBA" id="ARBA00022827"/>
    </source>
</evidence>
<name>A0A6J7A8P9_9ZZZZ</name>
<dbReference type="Pfam" id="PF00441">
    <property type="entry name" value="Acyl-CoA_dh_1"/>
    <property type="match status" value="1"/>
</dbReference>
<dbReference type="InterPro" id="IPR037069">
    <property type="entry name" value="AcylCoA_DH/ox_N_sf"/>
</dbReference>
<dbReference type="PIRSF" id="PIRSF016578">
    <property type="entry name" value="HsaA"/>
    <property type="match status" value="1"/>
</dbReference>
<feature type="domain" description="Acyl-CoA dehydrogenase/oxidase N-terminal" evidence="8">
    <location>
        <begin position="19"/>
        <end position="126"/>
    </location>
</feature>
<proteinExistence type="inferred from homology"/>
<evidence type="ECO:0000259" key="7">
    <source>
        <dbReference type="Pfam" id="PF02770"/>
    </source>
</evidence>
<dbReference type="GO" id="GO:0003995">
    <property type="term" value="F:acyl-CoA dehydrogenase activity"/>
    <property type="evidence" value="ECO:0007669"/>
    <property type="project" value="InterPro"/>
</dbReference>
<evidence type="ECO:0000256" key="2">
    <source>
        <dbReference type="ARBA" id="ARBA00009347"/>
    </source>
</evidence>
<dbReference type="SUPFAM" id="SSF47203">
    <property type="entry name" value="Acyl-CoA dehydrogenase C-terminal domain-like"/>
    <property type="match status" value="1"/>
</dbReference>
<dbReference type="AlphaFoldDB" id="A0A6J7A8P9"/>
<dbReference type="GO" id="GO:0050660">
    <property type="term" value="F:flavin adenine dinucleotide binding"/>
    <property type="evidence" value="ECO:0007669"/>
    <property type="project" value="InterPro"/>
</dbReference>
<dbReference type="Gene3D" id="1.20.140.10">
    <property type="entry name" value="Butyryl-CoA Dehydrogenase, subunit A, domain 3"/>
    <property type="match status" value="1"/>
</dbReference>
<evidence type="ECO:0000256" key="5">
    <source>
        <dbReference type="ARBA" id="ARBA00023002"/>
    </source>
</evidence>
<dbReference type="InterPro" id="IPR009075">
    <property type="entry name" value="AcylCo_DH/oxidase_C"/>
</dbReference>
<dbReference type="Gene3D" id="1.10.540.10">
    <property type="entry name" value="Acyl-CoA dehydrogenase/oxidase, N-terminal domain"/>
    <property type="match status" value="1"/>
</dbReference>
<feature type="domain" description="Acyl-CoA dehydrogenase/oxidase C-terminal" evidence="6">
    <location>
        <begin position="241"/>
        <end position="373"/>
    </location>
</feature>
<dbReference type="InterPro" id="IPR046373">
    <property type="entry name" value="Acyl-CoA_Oxase/DH_mid-dom_sf"/>
</dbReference>
<dbReference type="Pfam" id="PF02770">
    <property type="entry name" value="Acyl-CoA_dh_M"/>
    <property type="match status" value="1"/>
</dbReference>
<dbReference type="InterPro" id="IPR009100">
    <property type="entry name" value="AcylCoA_DH/oxidase_NM_dom_sf"/>
</dbReference>
<dbReference type="EMBL" id="CAFABK010000025">
    <property type="protein sequence ID" value="CAB4829174.1"/>
    <property type="molecule type" value="Genomic_DNA"/>
</dbReference>
<evidence type="ECO:0000259" key="8">
    <source>
        <dbReference type="Pfam" id="PF02771"/>
    </source>
</evidence>
<accession>A0A6J7A8P9</accession>
<comment type="similarity">
    <text evidence="2">Belongs to the acyl-CoA dehydrogenase family.</text>
</comment>
<sequence>MHHTYHRGTNSPVKWTEDTEHEDLRSGVRQVCANFTGAYWRDLEPDTYPSEFVAAITAAGFLGALIPKQYGGGGATLTEASVILEEISASGGNPAACHAQMYVMGTVLRHGSAEQKQQYLPEIAAGRLRLQAFGVTEPGAGSETTRITTKAEKVPEGWRVNGQKIWTSRALYSDLMLLLARTTPYDECAKPTEGLSTFLVDMRKVDGITIKPIKTMINHSTTEVFFDNVVIPAEALIGEAGKGFRYILDGMNAERILIASECIGDGRYLLEKAVAYANERIIFDRQIGSNQGVQFPLAKAYAQLRAADLVRFDAAAKYDAGKSCASEANMAKLLASEASWAAANAAMDTHGGFGFAVEYDIERKFRETRLYQVAPINNNLVLAYLGQHVLGLPKSY</sequence>
<organism evidence="9">
    <name type="scientific">freshwater metagenome</name>
    <dbReference type="NCBI Taxonomy" id="449393"/>
    <lineage>
        <taxon>unclassified sequences</taxon>
        <taxon>metagenomes</taxon>
        <taxon>ecological metagenomes</taxon>
    </lineage>
</organism>
<reference evidence="9" key="1">
    <citation type="submission" date="2020-05" db="EMBL/GenBank/DDBJ databases">
        <authorList>
            <person name="Chiriac C."/>
            <person name="Salcher M."/>
            <person name="Ghai R."/>
            <person name="Kavagutti S V."/>
        </authorList>
    </citation>
    <scope>NUCLEOTIDE SEQUENCE</scope>
</reference>
<dbReference type="PROSITE" id="PS00073">
    <property type="entry name" value="ACYL_COA_DH_2"/>
    <property type="match status" value="1"/>
</dbReference>
<dbReference type="PANTHER" id="PTHR43884">
    <property type="entry name" value="ACYL-COA DEHYDROGENASE"/>
    <property type="match status" value="1"/>
</dbReference>
<evidence type="ECO:0000256" key="3">
    <source>
        <dbReference type="ARBA" id="ARBA00022630"/>
    </source>
</evidence>
<gene>
    <name evidence="9" type="ORF">UFOPK3204_00746</name>
</gene>
<dbReference type="InterPro" id="IPR036250">
    <property type="entry name" value="AcylCo_DH-like_C"/>
</dbReference>
<protein>
    <submittedName>
        <fullName evidence="9">Unannotated protein</fullName>
    </submittedName>
</protein>
<dbReference type="InterPro" id="IPR006089">
    <property type="entry name" value="Acyl-CoA_DH_CS"/>
</dbReference>
<dbReference type="InterPro" id="IPR013786">
    <property type="entry name" value="AcylCoA_DH/ox_N"/>
</dbReference>
<dbReference type="Gene3D" id="2.40.110.10">
    <property type="entry name" value="Butyryl-CoA Dehydrogenase, subunit A, domain 2"/>
    <property type="match status" value="1"/>
</dbReference>
<evidence type="ECO:0000259" key="6">
    <source>
        <dbReference type="Pfam" id="PF00441"/>
    </source>
</evidence>
<keyword evidence="5" id="KW-0560">Oxidoreductase</keyword>
<dbReference type="CDD" id="cd00567">
    <property type="entry name" value="ACAD"/>
    <property type="match status" value="1"/>
</dbReference>
<dbReference type="SUPFAM" id="SSF56645">
    <property type="entry name" value="Acyl-CoA dehydrogenase NM domain-like"/>
    <property type="match status" value="1"/>
</dbReference>
<evidence type="ECO:0000256" key="1">
    <source>
        <dbReference type="ARBA" id="ARBA00001974"/>
    </source>
</evidence>
<comment type="cofactor">
    <cofactor evidence="1">
        <name>FAD</name>
        <dbReference type="ChEBI" id="CHEBI:57692"/>
    </cofactor>
</comment>
<evidence type="ECO:0000313" key="9">
    <source>
        <dbReference type="EMBL" id="CAB4829174.1"/>
    </source>
</evidence>